<accession>A0A7W2PYQ1</accession>
<reference evidence="1 2" key="1">
    <citation type="submission" date="2020-07" db="EMBL/GenBank/DDBJ databases">
        <title>Diversity of carbapenemase encoding genes among Pseudomonas putida group clinical isolates in a tertiary Brazilian hospital.</title>
        <authorList>
            <person name="Alberto-Lei F."/>
            <person name="Nodari C.S."/>
            <person name="Streling A.P."/>
            <person name="Paulino J.T."/>
            <person name="Bessa-Neto F.O."/>
            <person name="Cayo R."/>
            <person name="Gales A.C."/>
        </authorList>
    </citation>
    <scope>NUCLEOTIDE SEQUENCE [LARGE SCALE GENOMIC DNA]</scope>
    <source>
        <strain evidence="1 2">14802</strain>
    </source>
</reference>
<proteinExistence type="predicted"/>
<evidence type="ECO:0000313" key="2">
    <source>
        <dbReference type="Proteomes" id="UP000541770"/>
    </source>
</evidence>
<dbReference type="AlphaFoldDB" id="A0A7W2PYQ1"/>
<organism evidence="1 2">
    <name type="scientific">Pseudomonas mosselii</name>
    <dbReference type="NCBI Taxonomy" id="78327"/>
    <lineage>
        <taxon>Bacteria</taxon>
        <taxon>Pseudomonadati</taxon>
        <taxon>Pseudomonadota</taxon>
        <taxon>Gammaproteobacteria</taxon>
        <taxon>Pseudomonadales</taxon>
        <taxon>Pseudomonadaceae</taxon>
        <taxon>Pseudomonas</taxon>
    </lineage>
</organism>
<protein>
    <submittedName>
        <fullName evidence="1">Uncharacterized protein</fullName>
    </submittedName>
</protein>
<sequence>MAVYTVENGQLKRVAEALDEYSGQEWESSWSCDDYFGAMGFSLWDDARDVYAQYQRAPAVVGAPLPGISYLFHVHAHGDVMDCILVRDSLPDYLAVVAMLEPLRTRDAELRKEVEEYPLGRPRR</sequence>
<dbReference type="Proteomes" id="UP000541770">
    <property type="component" value="Unassembled WGS sequence"/>
</dbReference>
<name>A0A7W2PYQ1_9PSED</name>
<gene>
    <name evidence="1" type="ORF">H4C75_13065</name>
</gene>
<evidence type="ECO:0000313" key="1">
    <source>
        <dbReference type="EMBL" id="MBA6065690.1"/>
    </source>
</evidence>
<comment type="caution">
    <text evidence="1">The sequence shown here is derived from an EMBL/GenBank/DDBJ whole genome shotgun (WGS) entry which is preliminary data.</text>
</comment>
<dbReference type="EMBL" id="JACGDE010000008">
    <property type="protein sequence ID" value="MBA6065690.1"/>
    <property type="molecule type" value="Genomic_DNA"/>
</dbReference>
<dbReference type="RefSeq" id="WP_158659555.1">
    <property type="nucleotide sequence ID" value="NZ_JACGDE010000008.1"/>
</dbReference>